<keyword evidence="1" id="KW-0472">Membrane</keyword>
<feature type="transmembrane region" description="Helical" evidence="1">
    <location>
        <begin position="104"/>
        <end position="126"/>
    </location>
</feature>
<protein>
    <submittedName>
        <fullName evidence="2">Uncharacterized protein</fullName>
    </submittedName>
</protein>
<evidence type="ECO:0000313" key="2">
    <source>
        <dbReference type="EnsemblMetazoa" id="GBRI034538-PA"/>
    </source>
</evidence>
<dbReference type="Proteomes" id="UP000091820">
    <property type="component" value="Unassembled WGS sequence"/>
</dbReference>
<reference evidence="2" key="2">
    <citation type="submission" date="2020-05" db="UniProtKB">
        <authorList>
            <consortium name="EnsemblMetazoa"/>
        </authorList>
    </citation>
    <scope>IDENTIFICATION</scope>
    <source>
        <strain evidence="2">IAEA</strain>
    </source>
</reference>
<evidence type="ECO:0000313" key="3">
    <source>
        <dbReference type="Proteomes" id="UP000091820"/>
    </source>
</evidence>
<reference evidence="3" key="1">
    <citation type="submission" date="2014-03" db="EMBL/GenBank/DDBJ databases">
        <authorList>
            <person name="Aksoy S."/>
            <person name="Warren W."/>
            <person name="Wilson R.K."/>
        </authorList>
    </citation>
    <scope>NUCLEOTIDE SEQUENCE [LARGE SCALE GENOMIC DNA]</scope>
    <source>
        <strain evidence="3">IAEA</strain>
    </source>
</reference>
<accession>A0A1A9WW13</accession>
<evidence type="ECO:0000256" key="1">
    <source>
        <dbReference type="SAM" id="Phobius"/>
    </source>
</evidence>
<proteinExistence type="predicted"/>
<sequence>MNENLGSAIESTNVSYFSTSIRVIDKLPSTPRWANVTGNAIMDSEEIIDRLLSRFPTFLTQITLRMIKTLDGYIHVVAQIDGTELTHDPAFYWYRNKFGMQSTMTLVCEAVLFNIFLFALVMTYYLPQFTTKSFLRQCLAQPIELNNWKD</sequence>
<dbReference type="EnsemblMetazoa" id="GBRI034538-RA">
    <property type="protein sequence ID" value="GBRI034538-PA"/>
    <property type="gene ID" value="GBRI034538"/>
</dbReference>
<keyword evidence="1" id="KW-0812">Transmembrane</keyword>
<dbReference type="VEuPathDB" id="VectorBase:GBRI034538"/>
<keyword evidence="3" id="KW-1185">Reference proteome</keyword>
<keyword evidence="1" id="KW-1133">Transmembrane helix</keyword>
<dbReference type="AlphaFoldDB" id="A0A1A9WW13"/>
<name>A0A1A9WW13_9MUSC</name>
<organism evidence="2 3">
    <name type="scientific">Glossina brevipalpis</name>
    <dbReference type="NCBI Taxonomy" id="37001"/>
    <lineage>
        <taxon>Eukaryota</taxon>
        <taxon>Metazoa</taxon>
        <taxon>Ecdysozoa</taxon>
        <taxon>Arthropoda</taxon>
        <taxon>Hexapoda</taxon>
        <taxon>Insecta</taxon>
        <taxon>Pterygota</taxon>
        <taxon>Neoptera</taxon>
        <taxon>Endopterygota</taxon>
        <taxon>Diptera</taxon>
        <taxon>Brachycera</taxon>
        <taxon>Muscomorpha</taxon>
        <taxon>Hippoboscoidea</taxon>
        <taxon>Glossinidae</taxon>
        <taxon>Glossina</taxon>
    </lineage>
</organism>